<proteinExistence type="predicted"/>
<sequence>MFFTILATLAEFEVDLLRMRTREGMTVARAKGKNAATPSTSGGQ</sequence>
<dbReference type="GO" id="GO:0003677">
    <property type="term" value="F:DNA binding"/>
    <property type="evidence" value="ECO:0007669"/>
    <property type="project" value="InterPro"/>
</dbReference>
<dbReference type="InterPro" id="IPR036162">
    <property type="entry name" value="Resolvase-like_N_sf"/>
</dbReference>
<dbReference type="EMBL" id="BOMH01000037">
    <property type="protein sequence ID" value="GID67006.1"/>
    <property type="molecule type" value="Genomic_DNA"/>
</dbReference>
<dbReference type="AlphaFoldDB" id="A0A919IL07"/>
<evidence type="ECO:0000313" key="2">
    <source>
        <dbReference type="EMBL" id="GID67006.1"/>
    </source>
</evidence>
<organism evidence="2 3">
    <name type="scientific">Actinoplanes cyaneus</name>
    <dbReference type="NCBI Taxonomy" id="52696"/>
    <lineage>
        <taxon>Bacteria</taxon>
        <taxon>Bacillati</taxon>
        <taxon>Actinomycetota</taxon>
        <taxon>Actinomycetes</taxon>
        <taxon>Micromonosporales</taxon>
        <taxon>Micromonosporaceae</taxon>
        <taxon>Actinoplanes</taxon>
    </lineage>
</organism>
<gene>
    <name evidence="2" type="ORF">Acy02nite_48870</name>
</gene>
<dbReference type="GO" id="GO:0000150">
    <property type="term" value="F:DNA strand exchange activity"/>
    <property type="evidence" value="ECO:0007669"/>
    <property type="project" value="InterPro"/>
</dbReference>
<dbReference type="Proteomes" id="UP000619479">
    <property type="component" value="Unassembled WGS sequence"/>
</dbReference>
<dbReference type="PROSITE" id="PS51736">
    <property type="entry name" value="RECOMBINASES_3"/>
    <property type="match status" value="1"/>
</dbReference>
<feature type="domain" description="Resolvase/invertase-type recombinase catalytic" evidence="1">
    <location>
        <begin position="1"/>
        <end position="32"/>
    </location>
</feature>
<dbReference type="SUPFAM" id="SSF53041">
    <property type="entry name" value="Resolvase-like"/>
    <property type="match status" value="1"/>
</dbReference>
<accession>A0A919IL07</accession>
<evidence type="ECO:0000259" key="1">
    <source>
        <dbReference type="PROSITE" id="PS51736"/>
    </source>
</evidence>
<evidence type="ECO:0000313" key="3">
    <source>
        <dbReference type="Proteomes" id="UP000619479"/>
    </source>
</evidence>
<reference evidence="2" key="1">
    <citation type="submission" date="2021-01" db="EMBL/GenBank/DDBJ databases">
        <title>Whole genome shotgun sequence of Actinoplanes cyaneus NBRC 14990.</title>
        <authorList>
            <person name="Komaki H."/>
            <person name="Tamura T."/>
        </authorList>
    </citation>
    <scope>NUCLEOTIDE SEQUENCE</scope>
    <source>
        <strain evidence="2">NBRC 14990</strain>
    </source>
</reference>
<protein>
    <recommendedName>
        <fullName evidence="1">Resolvase/invertase-type recombinase catalytic domain-containing protein</fullName>
    </recommendedName>
</protein>
<name>A0A919IL07_9ACTN</name>
<dbReference type="Pfam" id="PF00239">
    <property type="entry name" value="Resolvase"/>
    <property type="match status" value="1"/>
</dbReference>
<comment type="caution">
    <text evidence="2">The sequence shown here is derived from an EMBL/GenBank/DDBJ whole genome shotgun (WGS) entry which is preliminary data.</text>
</comment>
<dbReference type="InterPro" id="IPR006119">
    <property type="entry name" value="Resolv_N"/>
</dbReference>
<keyword evidence="3" id="KW-1185">Reference proteome</keyword>